<evidence type="ECO:0000313" key="6">
    <source>
        <dbReference type="EMBL" id="MFD2758090.1"/>
    </source>
</evidence>
<dbReference type="Gene3D" id="3.40.190.10">
    <property type="entry name" value="Periplasmic binding protein-like II"/>
    <property type="match status" value="2"/>
</dbReference>
<evidence type="ECO:0000256" key="4">
    <source>
        <dbReference type="ARBA" id="ARBA00023163"/>
    </source>
</evidence>
<evidence type="ECO:0000256" key="3">
    <source>
        <dbReference type="ARBA" id="ARBA00023125"/>
    </source>
</evidence>
<protein>
    <submittedName>
        <fullName evidence="6">LysR family transcriptional regulator</fullName>
    </submittedName>
</protein>
<dbReference type="Pfam" id="PF00126">
    <property type="entry name" value="HTH_1"/>
    <property type="match status" value="1"/>
</dbReference>
<dbReference type="PANTHER" id="PTHR30346">
    <property type="entry name" value="TRANSCRIPTIONAL DUAL REGULATOR HCAR-RELATED"/>
    <property type="match status" value="1"/>
</dbReference>
<dbReference type="EMBL" id="JBHUNE010000006">
    <property type="protein sequence ID" value="MFD2758090.1"/>
    <property type="molecule type" value="Genomic_DNA"/>
</dbReference>
<sequence length="310" mass="33051">MLDVRQLQALRAVHTAGSVTRAARDLGWSQPTVDYHLHALEQLVGGPVLDRTPRGSTPTEVGALLVERGGEILALCERAVADARELQRTGRTTLRFGTFPTAAALLPEIVARVTSAGRELEVVLKEVPQLLDDLHRGELDALLAYSVPTIALAVRPEFEVAEVYRDPLHVALPTDHPLSASESLDTDALRSLHTMPWVLGSSERDPMDVLLMATFEEAGLRPEVSIRTDDMQVMLAMVAARLAVCLVPRLAVSVPPPGVALVPIADPAFARTLLAVVPGPGRRASISLAQLSGVLAAAIEADSGGPRGRV</sequence>
<keyword evidence="4" id="KW-0804">Transcription</keyword>
<dbReference type="PANTHER" id="PTHR30346:SF29">
    <property type="entry name" value="LYSR SUBSTRATE-BINDING"/>
    <property type="match status" value="1"/>
</dbReference>
<dbReference type="InterPro" id="IPR005119">
    <property type="entry name" value="LysR_subst-bd"/>
</dbReference>
<evidence type="ECO:0000256" key="1">
    <source>
        <dbReference type="ARBA" id="ARBA00009437"/>
    </source>
</evidence>
<feature type="domain" description="HTH lysR-type" evidence="5">
    <location>
        <begin position="2"/>
        <end position="59"/>
    </location>
</feature>
<keyword evidence="3" id="KW-0238">DNA-binding</keyword>
<dbReference type="Pfam" id="PF03466">
    <property type="entry name" value="LysR_substrate"/>
    <property type="match status" value="1"/>
</dbReference>
<accession>A0ABW5UXX9</accession>
<reference evidence="7" key="1">
    <citation type="journal article" date="2019" name="Int. J. Syst. Evol. Microbiol.">
        <title>The Global Catalogue of Microorganisms (GCM) 10K type strain sequencing project: providing services to taxonomists for standard genome sequencing and annotation.</title>
        <authorList>
            <consortium name="The Broad Institute Genomics Platform"/>
            <consortium name="The Broad Institute Genome Sequencing Center for Infectious Disease"/>
            <person name="Wu L."/>
            <person name="Ma J."/>
        </authorList>
    </citation>
    <scope>NUCLEOTIDE SEQUENCE [LARGE SCALE GENOMIC DNA]</scope>
    <source>
        <strain evidence="7">TISTR 1514</strain>
    </source>
</reference>
<dbReference type="InterPro" id="IPR036388">
    <property type="entry name" value="WH-like_DNA-bd_sf"/>
</dbReference>
<dbReference type="SUPFAM" id="SSF53850">
    <property type="entry name" value="Periplasmic binding protein-like II"/>
    <property type="match status" value="1"/>
</dbReference>
<evidence type="ECO:0000256" key="2">
    <source>
        <dbReference type="ARBA" id="ARBA00023015"/>
    </source>
</evidence>
<dbReference type="Proteomes" id="UP001597492">
    <property type="component" value="Unassembled WGS sequence"/>
</dbReference>
<dbReference type="Gene3D" id="1.10.10.10">
    <property type="entry name" value="Winged helix-like DNA-binding domain superfamily/Winged helix DNA-binding domain"/>
    <property type="match status" value="1"/>
</dbReference>
<organism evidence="6 7">
    <name type="scientific">Gulosibacter faecalis</name>
    <dbReference type="NCBI Taxonomy" id="272240"/>
    <lineage>
        <taxon>Bacteria</taxon>
        <taxon>Bacillati</taxon>
        <taxon>Actinomycetota</taxon>
        <taxon>Actinomycetes</taxon>
        <taxon>Micrococcales</taxon>
        <taxon>Microbacteriaceae</taxon>
        <taxon>Gulosibacter</taxon>
    </lineage>
</organism>
<comment type="caution">
    <text evidence="6">The sequence shown here is derived from an EMBL/GenBank/DDBJ whole genome shotgun (WGS) entry which is preliminary data.</text>
</comment>
<evidence type="ECO:0000259" key="5">
    <source>
        <dbReference type="PROSITE" id="PS50931"/>
    </source>
</evidence>
<gene>
    <name evidence="6" type="ORF">ACFSW7_06840</name>
</gene>
<dbReference type="PROSITE" id="PS50931">
    <property type="entry name" value="HTH_LYSR"/>
    <property type="match status" value="1"/>
</dbReference>
<keyword evidence="7" id="KW-1185">Reference proteome</keyword>
<comment type="similarity">
    <text evidence="1">Belongs to the LysR transcriptional regulatory family.</text>
</comment>
<keyword evidence="2" id="KW-0805">Transcription regulation</keyword>
<dbReference type="SUPFAM" id="SSF46785">
    <property type="entry name" value="Winged helix' DNA-binding domain"/>
    <property type="match status" value="1"/>
</dbReference>
<evidence type="ECO:0000313" key="7">
    <source>
        <dbReference type="Proteomes" id="UP001597492"/>
    </source>
</evidence>
<dbReference type="InterPro" id="IPR036390">
    <property type="entry name" value="WH_DNA-bd_sf"/>
</dbReference>
<name>A0ABW5UXX9_9MICO</name>
<dbReference type="InterPro" id="IPR000847">
    <property type="entry name" value="LysR_HTH_N"/>
</dbReference>
<dbReference type="RefSeq" id="WP_019618544.1">
    <property type="nucleotide sequence ID" value="NZ_JBHUNE010000006.1"/>
</dbReference>
<proteinExistence type="inferred from homology"/>